<evidence type="ECO:0000313" key="2">
    <source>
        <dbReference type="Proteomes" id="UP000265703"/>
    </source>
</evidence>
<sequence length="138" mass="16036">MATQNLNGPLRNFLNNLNNDIIYSLPFENNANDLAIHIRNNTTIKLLTGKCILRWNVEREAQRLQINDQDIIYLATNMIWNSHLQRDQFTKLANDANDINRDFDQASFDTRNRMSLLGNQQISINNPFEHGLFNGTNF</sequence>
<organism evidence="1 2">
    <name type="scientific">Glomus cerebriforme</name>
    <dbReference type="NCBI Taxonomy" id="658196"/>
    <lineage>
        <taxon>Eukaryota</taxon>
        <taxon>Fungi</taxon>
        <taxon>Fungi incertae sedis</taxon>
        <taxon>Mucoromycota</taxon>
        <taxon>Glomeromycotina</taxon>
        <taxon>Glomeromycetes</taxon>
        <taxon>Glomerales</taxon>
        <taxon>Glomeraceae</taxon>
        <taxon>Glomus</taxon>
    </lineage>
</organism>
<name>A0A397TL40_9GLOM</name>
<dbReference type="EMBL" id="QKYT01000056">
    <property type="protein sequence ID" value="RIA95731.1"/>
    <property type="molecule type" value="Genomic_DNA"/>
</dbReference>
<evidence type="ECO:0000313" key="1">
    <source>
        <dbReference type="EMBL" id="RIA95731.1"/>
    </source>
</evidence>
<dbReference type="OrthoDB" id="2393785at2759"/>
<protein>
    <submittedName>
        <fullName evidence="1">Uncharacterized protein</fullName>
    </submittedName>
</protein>
<accession>A0A397TL40</accession>
<proteinExistence type="predicted"/>
<dbReference type="AlphaFoldDB" id="A0A397TL40"/>
<dbReference type="Proteomes" id="UP000265703">
    <property type="component" value="Unassembled WGS sequence"/>
</dbReference>
<comment type="caution">
    <text evidence="1">The sequence shown here is derived from an EMBL/GenBank/DDBJ whole genome shotgun (WGS) entry which is preliminary data.</text>
</comment>
<gene>
    <name evidence="1" type="ORF">C1645_816320</name>
</gene>
<reference evidence="1 2" key="1">
    <citation type="submission" date="2018-06" db="EMBL/GenBank/DDBJ databases">
        <title>Comparative genomics reveals the genomic features of Rhizophagus irregularis, R. cerebriforme, R. diaphanum and Gigaspora rosea, and their symbiotic lifestyle signature.</title>
        <authorList>
            <person name="Morin E."/>
            <person name="San Clemente H."/>
            <person name="Chen E.C.H."/>
            <person name="De La Providencia I."/>
            <person name="Hainaut M."/>
            <person name="Kuo A."/>
            <person name="Kohler A."/>
            <person name="Murat C."/>
            <person name="Tang N."/>
            <person name="Roy S."/>
            <person name="Loubradou J."/>
            <person name="Henrissat B."/>
            <person name="Grigoriev I.V."/>
            <person name="Corradi N."/>
            <person name="Roux C."/>
            <person name="Martin F.M."/>
        </authorList>
    </citation>
    <scope>NUCLEOTIDE SEQUENCE [LARGE SCALE GENOMIC DNA]</scope>
    <source>
        <strain evidence="1 2">DAOM 227022</strain>
    </source>
</reference>
<keyword evidence="2" id="KW-1185">Reference proteome</keyword>